<protein>
    <submittedName>
        <fullName evidence="2">Glycoside hydrolase family 16 protein</fullName>
    </submittedName>
</protein>
<dbReference type="Gene3D" id="2.60.120.200">
    <property type="match status" value="1"/>
</dbReference>
<reference evidence="2" key="1">
    <citation type="journal article" date="2022" name="ISME J.">
        <title>Identification of active gaseous-alkane degraders at natural gas seeps.</title>
        <authorList>
            <person name="Farhan Ul Haque M."/>
            <person name="Hernandez M."/>
            <person name="Crombie A.T."/>
            <person name="Murrell J.C."/>
        </authorList>
    </citation>
    <scope>NUCLEOTIDE SEQUENCE</scope>
    <source>
        <strain evidence="2">ANDR5</strain>
    </source>
</reference>
<dbReference type="GO" id="GO:0016787">
    <property type="term" value="F:hydrolase activity"/>
    <property type="evidence" value="ECO:0007669"/>
    <property type="project" value="UniProtKB-KW"/>
</dbReference>
<dbReference type="SUPFAM" id="SSF49899">
    <property type="entry name" value="Concanavalin A-like lectins/glucanases"/>
    <property type="match status" value="1"/>
</dbReference>
<organism evidence="2 3">
    <name type="scientific">Candidatus Mycolicibacterium alkanivorans</name>
    <dbReference type="NCBI Taxonomy" id="2954114"/>
    <lineage>
        <taxon>Bacteria</taxon>
        <taxon>Bacillati</taxon>
        <taxon>Actinomycetota</taxon>
        <taxon>Actinomycetes</taxon>
        <taxon>Mycobacteriales</taxon>
        <taxon>Mycobacteriaceae</taxon>
        <taxon>Mycolicibacterium</taxon>
    </lineage>
</organism>
<dbReference type="InterPro" id="IPR000757">
    <property type="entry name" value="Beta-glucanase-like"/>
</dbReference>
<evidence type="ECO:0000259" key="1">
    <source>
        <dbReference type="PROSITE" id="PS51762"/>
    </source>
</evidence>
<dbReference type="InterPro" id="IPR013320">
    <property type="entry name" value="ConA-like_dom_sf"/>
</dbReference>
<evidence type="ECO:0000313" key="3">
    <source>
        <dbReference type="Proteomes" id="UP001139068"/>
    </source>
</evidence>
<evidence type="ECO:0000313" key="2">
    <source>
        <dbReference type="EMBL" id="MCI4674463.1"/>
    </source>
</evidence>
<name>A0ABS9YUK0_9MYCO</name>
<dbReference type="EMBL" id="JAIVFL010000001">
    <property type="protein sequence ID" value="MCI4674463.1"/>
    <property type="molecule type" value="Genomic_DNA"/>
</dbReference>
<gene>
    <name evidence="2" type="ORF">K9U37_05785</name>
</gene>
<dbReference type="CDD" id="cd00413">
    <property type="entry name" value="Glyco_hydrolase_16"/>
    <property type="match status" value="1"/>
</dbReference>
<keyword evidence="2" id="KW-0378">Hydrolase</keyword>
<accession>A0ABS9YUK0</accession>
<dbReference type="Pfam" id="PF00722">
    <property type="entry name" value="Glyco_hydro_16"/>
    <property type="match status" value="1"/>
</dbReference>
<dbReference type="PROSITE" id="PS51762">
    <property type="entry name" value="GH16_2"/>
    <property type="match status" value="1"/>
</dbReference>
<dbReference type="Proteomes" id="UP001139068">
    <property type="component" value="Unassembled WGS sequence"/>
</dbReference>
<comment type="caution">
    <text evidence="2">The sequence shown here is derived from an EMBL/GenBank/DDBJ whole genome shotgun (WGS) entry which is preliminary data.</text>
</comment>
<feature type="domain" description="GH16" evidence="1">
    <location>
        <begin position="1"/>
        <end position="173"/>
    </location>
</feature>
<sequence>MEQTTVQDGYLQIAGLSNAISGGMMSHAVYPPFGRWEARMRVDKQSPGEAYHAVIALIPAGVPYDGGAGDLDFAEADAGSGLVHVFVHYPPRQQAYAAVHVDLAEWHTYAIEVAPDHISWFVDGKIAMTTTQRAAITGVDWTMNIQLDAYYPSGLAPSNMQVDFSRYYPLPKSGAPLIQGPAPTTSDYRP</sequence>
<keyword evidence="3" id="KW-1185">Reference proteome</keyword>
<proteinExistence type="predicted"/>